<keyword evidence="2 6" id="KW-0812">Transmembrane</keyword>
<organism evidence="7 8">
    <name type="scientific">Glossina brevipalpis</name>
    <dbReference type="NCBI Taxonomy" id="37001"/>
    <lineage>
        <taxon>Eukaryota</taxon>
        <taxon>Metazoa</taxon>
        <taxon>Ecdysozoa</taxon>
        <taxon>Arthropoda</taxon>
        <taxon>Hexapoda</taxon>
        <taxon>Insecta</taxon>
        <taxon>Pterygota</taxon>
        <taxon>Neoptera</taxon>
        <taxon>Endopterygota</taxon>
        <taxon>Diptera</taxon>
        <taxon>Brachycera</taxon>
        <taxon>Muscomorpha</taxon>
        <taxon>Hippoboscoidea</taxon>
        <taxon>Glossinidae</taxon>
        <taxon>Glossina</taxon>
    </lineage>
</organism>
<name>A0A1A9X4R2_9MUSC</name>
<dbReference type="GO" id="GO:0016020">
    <property type="term" value="C:membrane"/>
    <property type="evidence" value="ECO:0007669"/>
    <property type="project" value="UniProtKB-SubCell"/>
</dbReference>
<dbReference type="EnsemblMetazoa" id="GBRI044260-RA">
    <property type="protein sequence ID" value="GBRI044260-PA"/>
    <property type="gene ID" value="GBRI044260"/>
</dbReference>
<dbReference type="PANTHER" id="PTHR21284">
    <property type="entry name" value="EG:80H7.2 PROTEIN"/>
    <property type="match status" value="1"/>
</dbReference>
<accession>A0A1A9X4R2</accession>
<dbReference type="Pfam" id="PF13903">
    <property type="entry name" value="Claudin_2"/>
    <property type="match status" value="1"/>
</dbReference>
<protein>
    <submittedName>
        <fullName evidence="7">Uncharacterized protein</fullName>
    </submittedName>
</protein>
<dbReference type="Proteomes" id="UP000091820">
    <property type="component" value="Unassembled WGS sequence"/>
</dbReference>
<keyword evidence="4 6" id="KW-0472">Membrane</keyword>
<dbReference type="PANTHER" id="PTHR21284:SF11">
    <property type="entry name" value="KUNE-KUNE"/>
    <property type="match status" value="1"/>
</dbReference>
<evidence type="ECO:0000256" key="6">
    <source>
        <dbReference type="SAM" id="Phobius"/>
    </source>
</evidence>
<evidence type="ECO:0000313" key="7">
    <source>
        <dbReference type="EnsemblMetazoa" id="GBRI044260-PA"/>
    </source>
</evidence>
<feature type="compositionally biased region" description="Low complexity" evidence="5">
    <location>
        <begin position="270"/>
        <end position="279"/>
    </location>
</feature>
<reference evidence="7" key="2">
    <citation type="submission" date="2020-05" db="UniProtKB">
        <authorList>
            <consortium name="EnsemblMetazoa"/>
        </authorList>
    </citation>
    <scope>IDENTIFICATION</scope>
    <source>
        <strain evidence="7">IAEA</strain>
    </source>
</reference>
<feature type="transmembrane region" description="Helical" evidence="6">
    <location>
        <begin position="55"/>
        <end position="79"/>
    </location>
</feature>
<feature type="transmembrane region" description="Helical" evidence="6">
    <location>
        <begin position="136"/>
        <end position="159"/>
    </location>
</feature>
<dbReference type="Gene3D" id="1.20.140.150">
    <property type="match status" value="1"/>
</dbReference>
<evidence type="ECO:0000256" key="4">
    <source>
        <dbReference type="ARBA" id="ARBA00023136"/>
    </source>
</evidence>
<dbReference type="STRING" id="37001.A0A1A9X4R2"/>
<feature type="transmembrane region" description="Helical" evidence="6">
    <location>
        <begin position="171"/>
        <end position="196"/>
    </location>
</feature>
<evidence type="ECO:0000256" key="2">
    <source>
        <dbReference type="ARBA" id="ARBA00022692"/>
    </source>
</evidence>
<evidence type="ECO:0000313" key="8">
    <source>
        <dbReference type="Proteomes" id="UP000091820"/>
    </source>
</evidence>
<dbReference type="VEuPathDB" id="VectorBase:GBRI044260"/>
<sequence>MNHFLSLNDINPSPLNHLRTKKDIVFRFKVNKFVFYKINTNEENKKAMGASNRNTITAIVLSAVAFSLFLIAFATPYWLVTDGRLEDPRFTNLGLWEVCFNNFQDIHRFYDTVFRGCMWVFEEEYYIIHDFLLPGFYIAVQLFSTLCLVTCLIALPLTLSFLRTSRDDDRYVFLLLTIGSFQVLASFFGLLAVIIFGAKGDSRDWMPHWQNNDMGWSFALAVIGSAFLMPSGCMYIVEARRERYRRLNEISNREAISEYGGGDDYYQQQQAAQQYFAPEPSRPRRPPPGQRTSSIPTTSGGGIQTDI</sequence>
<evidence type="ECO:0000256" key="5">
    <source>
        <dbReference type="SAM" id="MobiDB-lite"/>
    </source>
</evidence>
<dbReference type="InterPro" id="IPR004031">
    <property type="entry name" value="PMP22/EMP/MP20/Claudin"/>
</dbReference>
<dbReference type="AlphaFoldDB" id="A0A1A9X4R2"/>
<keyword evidence="3 6" id="KW-1133">Transmembrane helix</keyword>
<dbReference type="GO" id="GO:0019991">
    <property type="term" value="P:septate junction assembly"/>
    <property type="evidence" value="ECO:0007669"/>
    <property type="project" value="TreeGrafter"/>
</dbReference>
<proteinExistence type="predicted"/>
<evidence type="ECO:0000256" key="1">
    <source>
        <dbReference type="ARBA" id="ARBA00004141"/>
    </source>
</evidence>
<reference evidence="8" key="1">
    <citation type="submission" date="2014-03" db="EMBL/GenBank/DDBJ databases">
        <authorList>
            <person name="Aksoy S."/>
            <person name="Warren W."/>
            <person name="Wilson R.K."/>
        </authorList>
    </citation>
    <scope>NUCLEOTIDE SEQUENCE [LARGE SCALE GENOMIC DNA]</scope>
    <source>
        <strain evidence="8">IAEA</strain>
    </source>
</reference>
<comment type="subcellular location">
    <subcellularLocation>
        <location evidence="1">Membrane</location>
        <topology evidence="1">Multi-pass membrane protein</topology>
    </subcellularLocation>
</comment>
<evidence type="ECO:0000256" key="3">
    <source>
        <dbReference type="ARBA" id="ARBA00022989"/>
    </source>
</evidence>
<dbReference type="GO" id="GO:0035151">
    <property type="term" value="P:regulation of tube size, open tracheal system"/>
    <property type="evidence" value="ECO:0007669"/>
    <property type="project" value="TreeGrafter"/>
</dbReference>
<feature type="region of interest" description="Disordered" evidence="5">
    <location>
        <begin position="270"/>
        <end position="307"/>
    </location>
</feature>
<feature type="transmembrane region" description="Helical" evidence="6">
    <location>
        <begin position="216"/>
        <end position="237"/>
    </location>
</feature>
<keyword evidence="8" id="KW-1185">Reference proteome</keyword>
<dbReference type="GO" id="GO:0005918">
    <property type="term" value="C:septate junction"/>
    <property type="evidence" value="ECO:0007669"/>
    <property type="project" value="TreeGrafter"/>
</dbReference>